<evidence type="ECO:0000256" key="5">
    <source>
        <dbReference type="ARBA" id="ARBA00023155"/>
    </source>
</evidence>
<dbReference type="InterPro" id="IPR009057">
    <property type="entry name" value="Homeodomain-like_sf"/>
</dbReference>
<keyword evidence="6 7" id="KW-0539">Nucleus</keyword>
<organism evidence="11">
    <name type="scientific">Convolutriloba retrogemma</name>
    <dbReference type="NCBI Taxonomy" id="536238"/>
    <lineage>
        <taxon>Eukaryota</taxon>
        <taxon>Metazoa</taxon>
        <taxon>Xenacoelomorpha</taxon>
        <taxon>Acoelomorpha</taxon>
        <taxon>Acoela</taxon>
        <taxon>Sagittiferidae</taxon>
        <taxon>Convolutriloba</taxon>
    </lineage>
</organism>
<dbReference type="InterPro" id="IPR017970">
    <property type="entry name" value="Homeobox_CS"/>
</dbReference>
<feature type="compositionally biased region" description="Polar residues" evidence="9">
    <location>
        <begin position="132"/>
        <end position="154"/>
    </location>
</feature>
<evidence type="ECO:0000256" key="1">
    <source>
        <dbReference type="ARBA" id="ARBA00004123"/>
    </source>
</evidence>
<dbReference type="EMBL" id="GQ222192">
    <property type="protein sequence ID" value="ACT22574.1"/>
    <property type="molecule type" value="mRNA"/>
</dbReference>
<evidence type="ECO:0000256" key="9">
    <source>
        <dbReference type="SAM" id="MobiDB-lite"/>
    </source>
</evidence>
<keyword evidence="5 7" id="KW-0371">Homeobox</keyword>
<evidence type="ECO:0000259" key="10">
    <source>
        <dbReference type="PROSITE" id="PS50071"/>
    </source>
</evidence>
<dbReference type="GO" id="GO:0000981">
    <property type="term" value="F:DNA-binding transcription factor activity, RNA polymerase II-specific"/>
    <property type="evidence" value="ECO:0007669"/>
    <property type="project" value="InterPro"/>
</dbReference>
<dbReference type="FunFam" id="1.10.10.60:FF:000068">
    <property type="entry name" value="Orthodenticle homeobox 1"/>
    <property type="match status" value="1"/>
</dbReference>
<evidence type="ECO:0000256" key="2">
    <source>
        <dbReference type="ARBA" id="ARBA00022473"/>
    </source>
</evidence>
<dbReference type="GO" id="GO:0005634">
    <property type="term" value="C:nucleus"/>
    <property type="evidence" value="ECO:0007669"/>
    <property type="project" value="UniProtKB-SubCell"/>
</dbReference>
<dbReference type="GO" id="GO:0000978">
    <property type="term" value="F:RNA polymerase II cis-regulatory region sequence-specific DNA binding"/>
    <property type="evidence" value="ECO:0007669"/>
    <property type="project" value="TreeGrafter"/>
</dbReference>
<dbReference type="AlphaFoldDB" id="C7DTT8"/>
<name>C7DTT8_9BILA</name>
<dbReference type="InterPro" id="IPR001356">
    <property type="entry name" value="HD"/>
</dbReference>
<feature type="DNA-binding region" description="Homeobox" evidence="7">
    <location>
        <begin position="42"/>
        <end position="101"/>
    </location>
</feature>
<keyword evidence="2" id="KW-0217">Developmental protein</keyword>
<gene>
    <name evidence="11" type="primary">OTX1</name>
</gene>
<feature type="non-terminal residue" evidence="11">
    <location>
        <position position="1"/>
    </location>
</feature>
<dbReference type="PANTHER" id="PTHR45793:SF5">
    <property type="entry name" value="HOMEOTIC PROTEIN OCELLILESS"/>
    <property type="match status" value="1"/>
</dbReference>
<evidence type="ECO:0000256" key="8">
    <source>
        <dbReference type="RuleBase" id="RU000682"/>
    </source>
</evidence>
<dbReference type="PROSITE" id="PS00027">
    <property type="entry name" value="HOMEOBOX_1"/>
    <property type="match status" value="1"/>
</dbReference>
<evidence type="ECO:0000313" key="11">
    <source>
        <dbReference type="EMBL" id="ACT22574.1"/>
    </source>
</evidence>
<dbReference type="Gene3D" id="1.10.10.60">
    <property type="entry name" value="Homeodomain-like"/>
    <property type="match status" value="1"/>
</dbReference>
<dbReference type="SUPFAM" id="SSF46689">
    <property type="entry name" value="Homeodomain-like"/>
    <property type="match status" value="1"/>
</dbReference>
<dbReference type="GO" id="GO:0045944">
    <property type="term" value="P:positive regulation of transcription by RNA polymerase II"/>
    <property type="evidence" value="ECO:0007669"/>
    <property type="project" value="UniProtKB-ARBA"/>
</dbReference>
<accession>C7DTT8</accession>
<evidence type="ECO:0000256" key="4">
    <source>
        <dbReference type="ARBA" id="ARBA00023125"/>
    </source>
</evidence>
<dbReference type="GO" id="GO:0007399">
    <property type="term" value="P:nervous system development"/>
    <property type="evidence" value="ECO:0007669"/>
    <property type="project" value="UniProtKB-KW"/>
</dbReference>
<dbReference type="CDD" id="cd00086">
    <property type="entry name" value="homeodomain"/>
    <property type="match status" value="1"/>
</dbReference>
<proteinExistence type="evidence at transcript level"/>
<comment type="subcellular location">
    <subcellularLocation>
        <location evidence="1 7 8">Nucleus</location>
    </subcellularLocation>
</comment>
<keyword evidence="3" id="KW-0524">Neurogenesis</keyword>
<evidence type="ECO:0000256" key="3">
    <source>
        <dbReference type="ARBA" id="ARBA00022902"/>
    </source>
</evidence>
<feature type="domain" description="Homeobox" evidence="10">
    <location>
        <begin position="40"/>
        <end position="100"/>
    </location>
</feature>
<reference evidence="11" key="1">
    <citation type="journal article" date="2010" name="Dev. Biol.">
        <title>Making heads from tails: development of a reversed anterior-posterior axis during budding in an acoel.</title>
        <authorList>
            <person name="Sikes J.M."/>
            <person name="Bely A.E."/>
        </authorList>
    </citation>
    <scope>NUCLEOTIDE SEQUENCE</scope>
</reference>
<evidence type="ECO:0000256" key="6">
    <source>
        <dbReference type="ARBA" id="ARBA00023242"/>
    </source>
</evidence>
<dbReference type="SMART" id="SM00389">
    <property type="entry name" value="HOX"/>
    <property type="match status" value="1"/>
</dbReference>
<dbReference type="Pfam" id="PF00046">
    <property type="entry name" value="Homeodomain"/>
    <property type="match status" value="1"/>
</dbReference>
<evidence type="ECO:0000256" key="7">
    <source>
        <dbReference type="PROSITE-ProRule" id="PRU00108"/>
    </source>
</evidence>
<dbReference type="PROSITE" id="PS50071">
    <property type="entry name" value="HOMEOBOX_2"/>
    <property type="match status" value="1"/>
</dbReference>
<feature type="region of interest" description="Disordered" evidence="9">
    <location>
        <begin position="94"/>
        <end position="161"/>
    </location>
</feature>
<protein>
    <submittedName>
        <fullName evidence="11">Orthodenticle 1</fullName>
    </submittedName>
</protein>
<sequence>HPQMDHLLHSHHHMSMNYPVAAAAHHQMQAAGAGGIPAGRKQRRERTTFTRTQLEILEALFGKTRYPDIFMREEVANRINLPESRVQVWFKNRRAKCRQQQQQQQSQGDKNDKGTPSPPDHTASGDMKKDCVSSNDQHGTLSNNRADSPSSLKGTNDGLPVIKHQPSAVELCDSLLKKSTDGHLPGAEFTTLGSVIKQQPQDLASPSESDVVQGSGLVLGGLTGSKDMSDIASLARSESSPFLPSVSSSFINIWNPAGAMPNPSAVSGGISGGYGSDTSAAAVGLGRASGIPSYNQTTQNFGYPPAGAAGYYSFDTSYAPYFNNSYPSSAAALSAVSRYPYSVGGTQQSEGGTGSGPAALFNPISTSSANASAVSDLKQDALRNPLNDLPPVWKGY</sequence>
<dbReference type="PANTHER" id="PTHR45793">
    <property type="entry name" value="HOMEOBOX PROTEIN"/>
    <property type="match status" value="1"/>
</dbReference>
<keyword evidence="4 7" id="KW-0238">DNA-binding</keyword>
<feature type="region of interest" description="Disordered" evidence="9">
    <location>
        <begin position="29"/>
        <end position="49"/>
    </location>
</feature>